<protein>
    <submittedName>
        <fullName evidence="4">Uncharacterized protein</fullName>
    </submittedName>
</protein>
<evidence type="ECO:0000313" key="4">
    <source>
        <dbReference type="EMBL" id="GIY99391.1"/>
    </source>
</evidence>
<dbReference type="Proteomes" id="UP001054945">
    <property type="component" value="Unassembled WGS sequence"/>
</dbReference>
<keyword evidence="2" id="KW-0964">Secreted</keyword>
<keyword evidence="3" id="KW-0677">Repeat</keyword>
<dbReference type="SUPFAM" id="SSF48552">
    <property type="entry name" value="Serum albumin-like"/>
    <property type="match status" value="1"/>
</dbReference>
<proteinExistence type="predicted"/>
<accession>A0AAV4XZK9</accession>
<sequence length="97" mass="10824">MHINGQECLMPIDALHPAVCDDVDDVEQKLPICCVADDVPNKTCLNALNKGERLRTTDHLAADMGKRINRFNTCKTVSWLDNVLGSSRNCWEILVNS</sequence>
<dbReference type="EMBL" id="BPLR01018419">
    <property type="protein sequence ID" value="GIY99391.1"/>
    <property type="molecule type" value="Genomic_DNA"/>
</dbReference>
<evidence type="ECO:0000313" key="5">
    <source>
        <dbReference type="Proteomes" id="UP001054945"/>
    </source>
</evidence>
<name>A0AAV4XZK9_CAEEX</name>
<keyword evidence="5" id="KW-1185">Reference proteome</keyword>
<reference evidence="4 5" key="1">
    <citation type="submission" date="2021-06" db="EMBL/GenBank/DDBJ databases">
        <title>Caerostris extrusa draft genome.</title>
        <authorList>
            <person name="Kono N."/>
            <person name="Arakawa K."/>
        </authorList>
    </citation>
    <scope>NUCLEOTIDE SEQUENCE [LARGE SCALE GENOMIC DNA]</scope>
</reference>
<evidence type="ECO:0000256" key="3">
    <source>
        <dbReference type="ARBA" id="ARBA00022737"/>
    </source>
</evidence>
<evidence type="ECO:0000256" key="2">
    <source>
        <dbReference type="ARBA" id="ARBA00022525"/>
    </source>
</evidence>
<comment type="subcellular location">
    <subcellularLocation>
        <location evidence="1">Secreted</location>
    </subcellularLocation>
</comment>
<dbReference type="InterPro" id="IPR020858">
    <property type="entry name" value="Serum_albumin-like"/>
</dbReference>
<comment type="caution">
    <text evidence="4">The sequence shown here is derived from an EMBL/GenBank/DDBJ whole genome shotgun (WGS) entry which is preliminary data.</text>
</comment>
<organism evidence="4 5">
    <name type="scientific">Caerostris extrusa</name>
    <name type="common">Bark spider</name>
    <name type="synonym">Caerostris bankana</name>
    <dbReference type="NCBI Taxonomy" id="172846"/>
    <lineage>
        <taxon>Eukaryota</taxon>
        <taxon>Metazoa</taxon>
        <taxon>Ecdysozoa</taxon>
        <taxon>Arthropoda</taxon>
        <taxon>Chelicerata</taxon>
        <taxon>Arachnida</taxon>
        <taxon>Araneae</taxon>
        <taxon>Araneomorphae</taxon>
        <taxon>Entelegynae</taxon>
        <taxon>Araneoidea</taxon>
        <taxon>Araneidae</taxon>
        <taxon>Caerostris</taxon>
    </lineage>
</organism>
<dbReference type="GO" id="GO:0005615">
    <property type="term" value="C:extracellular space"/>
    <property type="evidence" value="ECO:0007669"/>
    <property type="project" value="InterPro"/>
</dbReference>
<gene>
    <name evidence="4" type="ORF">CEXT_783161</name>
</gene>
<dbReference type="AlphaFoldDB" id="A0AAV4XZK9"/>
<evidence type="ECO:0000256" key="1">
    <source>
        <dbReference type="ARBA" id="ARBA00004613"/>
    </source>
</evidence>